<feature type="region of interest" description="Disordered" evidence="1">
    <location>
        <begin position="1"/>
        <end position="36"/>
    </location>
</feature>
<protein>
    <submittedName>
        <fullName evidence="2">Uncharacterized protein</fullName>
    </submittedName>
</protein>
<comment type="caution">
    <text evidence="2">The sequence shown here is derived from an EMBL/GenBank/DDBJ whole genome shotgun (WGS) entry which is preliminary data.</text>
</comment>
<gene>
    <name evidence="2" type="ORF">ACFFX0_08320</name>
</gene>
<sequence>MLFLLRSRQPSTSGHPWPSCRPRRCADRRSSGPGIRSGCRCAGRCRSRRVAGSPWTHDGTRGPGQARLQGDRHEGVERKKGEEKPGTLAPTSFYG</sequence>
<evidence type="ECO:0000256" key="1">
    <source>
        <dbReference type="SAM" id="MobiDB-lite"/>
    </source>
</evidence>
<name>A0ABV5FWY1_9MICC</name>
<dbReference type="Proteomes" id="UP001589575">
    <property type="component" value="Unassembled WGS sequence"/>
</dbReference>
<accession>A0ABV5FWY1</accession>
<keyword evidence="3" id="KW-1185">Reference proteome</keyword>
<feature type="region of interest" description="Disordered" evidence="1">
    <location>
        <begin position="48"/>
        <end position="95"/>
    </location>
</feature>
<reference evidence="2 3" key="1">
    <citation type="submission" date="2024-09" db="EMBL/GenBank/DDBJ databases">
        <authorList>
            <person name="Sun Q."/>
            <person name="Mori K."/>
        </authorList>
    </citation>
    <scope>NUCLEOTIDE SEQUENCE [LARGE SCALE GENOMIC DNA]</scope>
    <source>
        <strain evidence="2 3">CCM 7609</strain>
    </source>
</reference>
<feature type="compositionally biased region" description="Basic and acidic residues" evidence="1">
    <location>
        <begin position="69"/>
        <end position="85"/>
    </location>
</feature>
<evidence type="ECO:0000313" key="3">
    <source>
        <dbReference type="Proteomes" id="UP001589575"/>
    </source>
</evidence>
<dbReference type="EMBL" id="JBHMFI010000001">
    <property type="protein sequence ID" value="MFB9071198.1"/>
    <property type="molecule type" value="Genomic_DNA"/>
</dbReference>
<organism evidence="2 3">
    <name type="scientific">Citricoccus parietis</name>
    <dbReference type="NCBI Taxonomy" id="592307"/>
    <lineage>
        <taxon>Bacteria</taxon>
        <taxon>Bacillati</taxon>
        <taxon>Actinomycetota</taxon>
        <taxon>Actinomycetes</taxon>
        <taxon>Micrococcales</taxon>
        <taxon>Micrococcaceae</taxon>
        <taxon>Citricoccus</taxon>
    </lineage>
</organism>
<evidence type="ECO:0000313" key="2">
    <source>
        <dbReference type="EMBL" id="MFB9071198.1"/>
    </source>
</evidence>
<proteinExistence type="predicted"/>